<comment type="similarity">
    <text evidence="1">Belongs to the ATP-dependent AMP-binding enzyme family.</text>
</comment>
<evidence type="ECO:0000256" key="2">
    <source>
        <dbReference type="ARBA" id="ARBA00022598"/>
    </source>
</evidence>
<gene>
    <name evidence="3" type="ORF">P5G51_001710</name>
</gene>
<dbReference type="SUPFAM" id="SSF56801">
    <property type="entry name" value="Acetyl-CoA synthetase-like"/>
    <property type="match status" value="1"/>
</dbReference>
<protein>
    <submittedName>
        <fullName evidence="3">AMP-binding protein</fullName>
    </submittedName>
</protein>
<dbReference type="Gene3D" id="2.30.38.10">
    <property type="entry name" value="Luciferase, Domain 3"/>
    <property type="match status" value="1"/>
</dbReference>
<dbReference type="EMBL" id="JAROCA020000001">
    <property type="protein sequence ID" value="MDY0404301.1"/>
    <property type="molecule type" value="Genomic_DNA"/>
</dbReference>
<dbReference type="Proteomes" id="UP001228376">
    <property type="component" value="Unassembled WGS sequence"/>
</dbReference>
<evidence type="ECO:0000313" key="3">
    <source>
        <dbReference type="EMBL" id="MDY0404301.1"/>
    </source>
</evidence>
<keyword evidence="4" id="KW-1185">Reference proteome</keyword>
<comment type="caution">
    <text evidence="3">The sequence shown here is derived from an EMBL/GenBank/DDBJ whole genome shotgun (WGS) entry which is preliminary data.</text>
</comment>
<organism evidence="3 4">
    <name type="scientific">Tigheibacillus jepli</name>
    <dbReference type="NCBI Taxonomy" id="3035914"/>
    <lineage>
        <taxon>Bacteria</taxon>
        <taxon>Bacillati</taxon>
        <taxon>Bacillota</taxon>
        <taxon>Bacilli</taxon>
        <taxon>Bacillales</taxon>
        <taxon>Bacillaceae</taxon>
        <taxon>Tigheibacillus</taxon>
    </lineage>
</organism>
<keyword evidence="2" id="KW-0436">Ligase</keyword>
<proteinExistence type="inferred from homology"/>
<accession>A0ABU5CD85</accession>
<evidence type="ECO:0000313" key="4">
    <source>
        <dbReference type="Proteomes" id="UP001228376"/>
    </source>
</evidence>
<dbReference type="PANTHER" id="PTHR24096">
    <property type="entry name" value="LONG-CHAIN-FATTY-ACID--COA LIGASE"/>
    <property type="match status" value="1"/>
</dbReference>
<reference evidence="3 4" key="1">
    <citation type="submission" date="2023-10" db="EMBL/GenBank/DDBJ databases">
        <title>179-bfca-hs.</title>
        <authorList>
            <person name="Miliotis G."/>
            <person name="Sengupta P."/>
            <person name="Hameed A."/>
            <person name="Chuvochina M."/>
            <person name="Mcdonagh F."/>
            <person name="Simpson A.C."/>
            <person name="Singh N.K."/>
            <person name="Rekha P.D."/>
            <person name="Raman K."/>
            <person name="Hugenholtz P."/>
            <person name="Venkateswaran K."/>
        </authorList>
    </citation>
    <scope>NUCLEOTIDE SEQUENCE [LARGE SCALE GENOMIC DNA]</scope>
    <source>
        <strain evidence="3 4">179-BFC-A-HS</strain>
    </source>
</reference>
<evidence type="ECO:0000256" key="1">
    <source>
        <dbReference type="ARBA" id="ARBA00006432"/>
    </source>
</evidence>
<dbReference type="PANTHER" id="PTHR24096:SF149">
    <property type="entry name" value="AMP-BINDING DOMAIN-CONTAINING PROTEIN-RELATED"/>
    <property type="match status" value="1"/>
</dbReference>
<name>A0ABU5CD85_9BACI</name>
<sequence>MRGVCGLPEFNGSTVQYKTIDRDTGADLPAGAIGELAVRGNTVTRGYYKKPEETAKTIDKDVWLRTGMLAVSMKMAISKCLAEAKICTKFPANLLRHARWKR</sequence>